<gene>
    <name evidence="8" type="ORF">C8D99_102218</name>
</gene>
<dbReference type="NCBIfam" id="TIGR01902">
    <property type="entry name" value="dapE-lys-deAc"/>
    <property type="match status" value="1"/>
</dbReference>
<dbReference type="InterPro" id="IPR050072">
    <property type="entry name" value="Peptidase_M20A"/>
</dbReference>
<evidence type="ECO:0000256" key="1">
    <source>
        <dbReference type="ARBA" id="ARBA00022490"/>
    </source>
</evidence>
<sequence>MTAPVSVLSRLVSIPSTSGREEAACSYLAGVLPSLGWERVETDGSGSVVARRGRGPKELVLLGHIDTVPGGPEHRLEGDVLWGRGTVDAKGPLCAFAAAGGRVFLPGDWTVTLVAATGEEADSRGALHRIPRHRPAACIIGEPSGTDGVTIGYRGSLRAVLAASDGGAHRSGDAGPITGVLRCAADILDLVDSLDDPALPVIRRPSGAVVSMEGREQGERSGTAELDIRLPEGSSPEEWMELLRGAAARRGVSISFRGVTPPHVEDKNNPVARALRLAIRKNGNAPRVLAKGGTADFNLAAAWNCPIAAYGPGDSKLDHTSEERISLADFSASVAVLDGALPLILAG</sequence>
<dbReference type="PANTHER" id="PTHR43808:SF28">
    <property type="entry name" value="[LYSW]-LYSINE_[LYSW]-ORNITHINE HYDROLASE"/>
    <property type="match status" value="1"/>
</dbReference>
<keyword evidence="4" id="KW-0378">Hydrolase</keyword>
<dbReference type="GO" id="GO:0009085">
    <property type="term" value="P:lysine biosynthetic process"/>
    <property type="evidence" value="ECO:0007669"/>
    <property type="project" value="UniProtKB-KW"/>
</dbReference>
<dbReference type="Pfam" id="PF01546">
    <property type="entry name" value="Peptidase_M20"/>
    <property type="match status" value="1"/>
</dbReference>
<dbReference type="OrthoDB" id="9792335at2"/>
<dbReference type="GO" id="GO:0050897">
    <property type="term" value="F:cobalt ion binding"/>
    <property type="evidence" value="ECO:0007669"/>
    <property type="project" value="InterPro"/>
</dbReference>
<keyword evidence="9" id="KW-1185">Reference proteome</keyword>
<comment type="caution">
    <text evidence="8">The sequence shown here is derived from an EMBL/GenBank/DDBJ whole genome shotgun (WGS) entry which is preliminary data.</text>
</comment>
<evidence type="ECO:0000313" key="9">
    <source>
        <dbReference type="Proteomes" id="UP000295066"/>
    </source>
</evidence>
<dbReference type="Gene3D" id="3.40.630.10">
    <property type="entry name" value="Zn peptidases"/>
    <property type="match status" value="2"/>
</dbReference>
<dbReference type="InterPro" id="IPR002933">
    <property type="entry name" value="Peptidase_M20"/>
</dbReference>
<keyword evidence="6" id="KW-0457">Lysine biosynthesis</keyword>
<evidence type="ECO:0000256" key="6">
    <source>
        <dbReference type="ARBA" id="ARBA00023154"/>
    </source>
</evidence>
<evidence type="ECO:0000256" key="7">
    <source>
        <dbReference type="ARBA" id="ARBA00023285"/>
    </source>
</evidence>
<reference evidence="8 9" key="1">
    <citation type="submission" date="2019-03" db="EMBL/GenBank/DDBJ databases">
        <title>Genomic Encyclopedia of Type Strains, Phase IV (KMG-IV): sequencing the most valuable type-strain genomes for metagenomic binning, comparative biology and taxonomic classification.</title>
        <authorList>
            <person name="Goeker M."/>
        </authorList>
    </citation>
    <scope>NUCLEOTIDE SEQUENCE [LARGE SCALE GENOMIC DNA]</scope>
    <source>
        <strain evidence="8 9">DSM 25964</strain>
    </source>
</reference>
<dbReference type="Proteomes" id="UP000295066">
    <property type="component" value="Unassembled WGS sequence"/>
</dbReference>
<keyword evidence="2" id="KW-0028">Amino-acid biosynthesis</keyword>
<name>A0A4R8MFJ4_9BACT</name>
<dbReference type="EMBL" id="SORI01000002">
    <property type="protein sequence ID" value="TDY63237.1"/>
    <property type="molecule type" value="Genomic_DNA"/>
</dbReference>
<dbReference type="InterPro" id="IPR010175">
    <property type="entry name" value="LysK"/>
</dbReference>
<dbReference type="GO" id="GO:0008270">
    <property type="term" value="F:zinc ion binding"/>
    <property type="evidence" value="ECO:0007669"/>
    <property type="project" value="InterPro"/>
</dbReference>
<keyword evidence="3" id="KW-0479">Metal-binding</keyword>
<dbReference type="SUPFAM" id="SSF53187">
    <property type="entry name" value="Zn-dependent exopeptidases"/>
    <property type="match status" value="1"/>
</dbReference>
<evidence type="ECO:0000256" key="5">
    <source>
        <dbReference type="ARBA" id="ARBA00022833"/>
    </source>
</evidence>
<evidence type="ECO:0000256" key="3">
    <source>
        <dbReference type="ARBA" id="ARBA00022723"/>
    </source>
</evidence>
<protein>
    <submittedName>
        <fullName evidence="8">Acetylornithine deacetylase</fullName>
    </submittedName>
</protein>
<evidence type="ECO:0000256" key="2">
    <source>
        <dbReference type="ARBA" id="ARBA00022605"/>
    </source>
</evidence>
<accession>A0A4R8MFJ4</accession>
<dbReference type="RefSeq" id="WP_133956204.1">
    <property type="nucleotide sequence ID" value="NZ_SORI01000002.1"/>
</dbReference>
<proteinExistence type="predicted"/>
<keyword evidence="5" id="KW-0862">Zinc</keyword>
<organism evidence="8 9">
    <name type="scientific">Aminivibrio pyruvatiphilus</name>
    <dbReference type="NCBI Taxonomy" id="1005740"/>
    <lineage>
        <taxon>Bacteria</taxon>
        <taxon>Thermotogati</taxon>
        <taxon>Synergistota</taxon>
        <taxon>Synergistia</taxon>
        <taxon>Synergistales</taxon>
        <taxon>Aminobacteriaceae</taxon>
        <taxon>Aminivibrio</taxon>
    </lineage>
</organism>
<evidence type="ECO:0000313" key="8">
    <source>
        <dbReference type="EMBL" id="TDY63237.1"/>
    </source>
</evidence>
<dbReference type="PANTHER" id="PTHR43808">
    <property type="entry name" value="ACETYLORNITHINE DEACETYLASE"/>
    <property type="match status" value="1"/>
</dbReference>
<keyword evidence="7" id="KW-0170">Cobalt</keyword>
<dbReference type="AlphaFoldDB" id="A0A4R8MFJ4"/>
<dbReference type="GO" id="GO:0016811">
    <property type="term" value="F:hydrolase activity, acting on carbon-nitrogen (but not peptide) bonds, in linear amides"/>
    <property type="evidence" value="ECO:0007669"/>
    <property type="project" value="InterPro"/>
</dbReference>
<keyword evidence="1" id="KW-0963">Cytoplasm</keyword>
<evidence type="ECO:0000256" key="4">
    <source>
        <dbReference type="ARBA" id="ARBA00022801"/>
    </source>
</evidence>